<feature type="domain" description="Tyrosine specific protein phosphatases" evidence="2">
    <location>
        <begin position="210"/>
        <end position="281"/>
    </location>
</feature>
<evidence type="ECO:0000259" key="2">
    <source>
        <dbReference type="PROSITE" id="PS50056"/>
    </source>
</evidence>
<dbReference type="InterPro" id="IPR000242">
    <property type="entry name" value="PTP_cat"/>
</dbReference>
<dbReference type="SMART" id="SM00194">
    <property type="entry name" value="PTPc"/>
    <property type="match status" value="1"/>
</dbReference>
<reference evidence="3" key="1">
    <citation type="journal article" date="2012" name="Proc. Natl. Acad. Sci. U.S.A.">
        <title>Antigenic diversity is generated by distinct evolutionary mechanisms in African trypanosome species.</title>
        <authorList>
            <person name="Jackson A.P."/>
            <person name="Berry A."/>
            <person name="Aslett M."/>
            <person name="Allison H.C."/>
            <person name="Burton P."/>
            <person name="Vavrova-Anderson J."/>
            <person name="Brown R."/>
            <person name="Browne H."/>
            <person name="Corton N."/>
            <person name="Hauser H."/>
            <person name="Gamble J."/>
            <person name="Gilderthorp R."/>
            <person name="Marcello L."/>
            <person name="McQuillan J."/>
            <person name="Otto T.D."/>
            <person name="Quail M.A."/>
            <person name="Sanders M.J."/>
            <person name="van Tonder A."/>
            <person name="Ginger M.L."/>
            <person name="Field M.C."/>
            <person name="Barry J.D."/>
            <person name="Hertz-Fowler C."/>
            <person name="Berriman M."/>
        </authorList>
    </citation>
    <scope>NUCLEOTIDE SEQUENCE</scope>
    <source>
        <strain evidence="3">Y486</strain>
    </source>
</reference>
<dbReference type="InterPro" id="IPR016130">
    <property type="entry name" value="Tyr_Pase_AS"/>
</dbReference>
<dbReference type="PANTHER" id="PTHR19134">
    <property type="entry name" value="RECEPTOR-TYPE TYROSINE-PROTEIN PHOSPHATASE"/>
    <property type="match status" value="1"/>
</dbReference>
<dbReference type="SMART" id="SM00404">
    <property type="entry name" value="PTPc_motif"/>
    <property type="match status" value="1"/>
</dbReference>
<dbReference type="EMBL" id="HE573026">
    <property type="protein sequence ID" value="CCC51621.1"/>
    <property type="molecule type" value="Genomic_DNA"/>
</dbReference>
<dbReference type="Gene3D" id="3.90.190.10">
    <property type="entry name" value="Protein tyrosine phosphatase superfamily"/>
    <property type="match status" value="1"/>
</dbReference>
<proteinExistence type="predicted"/>
<dbReference type="PANTHER" id="PTHR19134:SF449">
    <property type="entry name" value="TYROSINE-PROTEIN PHOSPHATASE 1"/>
    <property type="match status" value="1"/>
</dbReference>
<protein>
    <submittedName>
        <fullName evidence="3">Putative tyrosine specific protein phosphatase</fullName>
        <ecNumber evidence="3">3.1.3.48</ecNumber>
    </submittedName>
</protein>
<dbReference type="InterPro" id="IPR029021">
    <property type="entry name" value="Prot-tyrosine_phosphatase-like"/>
</dbReference>
<dbReference type="SUPFAM" id="SSF52799">
    <property type="entry name" value="(Phosphotyrosine protein) phosphatases II"/>
    <property type="match status" value="1"/>
</dbReference>
<dbReference type="InterPro" id="IPR050348">
    <property type="entry name" value="Protein-Tyr_Phosphatase"/>
</dbReference>
<gene>
    <name evidence="3" type="ORF">TVY486_1006690</name>
</gene>
<keyword evidence="3" id="KW-0378">Hydrolase</keyword>
<evidence type="ECO:0000259" key="1">
    <source>
        <dbReference type="PROSITE" id="PS50055"/>
    </source>
</evidence>
<evidence type="ECO:0000313" key="3">
    <source>
        <dbReference type="EMBL" id="CCC51621.1"/>
    </source>
</evidence>
<dbReference type="PROSITE" id="PS00383">
    <property type="entry name" value="TYR_PHOSPHATASE_1"/>
    <property type="match status" value="1"/>
</dbReference>
<accession>G0U6W5</accession>
<dbReference type="PROSITE" id="PS50056">
    <property type="entry name" value="TYR_PHOSPHATASE_2"/>
    <property type="match status" value="1"/>
</dbReference>
<dbReference type="InterPro" id="IPR000387">
    <property type="entry name" value="Tyr_Pase_dom"/>
</dbReference>
<dbReference type="VEuPathDB" id="TriTrypDB:TvY486_1006690"/>
<dbReference type="AlphaFoldDB" id="G0U6W5"/>
<feature type="domain" description="Tyrosine-protein phosphatase" evidence="1">
    <location>
        <begin position="21"/>
        <end position="290"/>
    </location>
</feature>
<dbReference type="GO" id="GO:0004725">
    <property type="term" value="F:protein tyrosine phosphatase activity"/>
    <property type="evidence" value="ECO:0007669"/>
    <property type="project" value="UniProtKB-EC"/>
</dbReference>
<organism evidence="3">
    <name type="scientific">Trypanosoma vivax (strain Y486)</name>
    <dbReference type="NCBI Taxonomy" id="1055687"/>
    <lineage>
        <taxon>Eukaryota</taxon>
        <taxon>Discoba</taxon>
        <taxon>Euglenozoa</taxon>
        <taxon>Kinetoplastea</taxon>
        <taxon>Metakinetoplastina</taxon>
        <taxon>Trypanosomatida</taxon>
        <taxon>Trypanosomatidae</taxon>
        <taxon>Trypanosoma</taxon>
        <taxon>Duttonella</taxon>
    </lineage>
</organism>
<dbReference type="EC" id="3.1.3.48" evidence="3"/>
<dbReference type="PROSITE" id="PS50055">
    <property type="entry name" value="TYR_PHOSPHATASE_PTP"/>
    <property type="match status" value="1"/>
</dbReference>
<sequence>MCAGRSFPIVMLSAQAQLERLQREFVQLQRHENPRTIDFTTSLRNKHKNRYVDILANESTIYPTRIKSGAKSSVSGCYINGNLIDVGLPHKFVACQAPVPDGIADFLKILCDEKIDVVIMLTRLQEGGVLKADRYWPEEDEQSVSFYDPKTGSVRVLRDSEHPYEVDTALEITRRRLVIQLPDNSTHQILHVQYTGWPDFGVPRSAASFEALLSIIKSNTTDKPVFVHCSAGIGRTGTLIGAYAALTHMEQGSLVDTKVFDIVASMKQQRYGMVQRVEQYAVIYMTLLTRLGVSVAPLEALLDEKLGAPTPTRGRR</sequence>
<name>G0U6W5_TRYVY</name>
<dbReference type="Pfam" id="PF00102">
    <property type="entry name" value="Y_phosphatase"/>
    <property type="match status" value="1"/>
</dbReference>
<dbReference type="PRINTS" id="PR00700">
    <property type="entry name" value="PRTYPHPHTASE"/>
</dbReference>
<dbReference type="InterPro" id="IPR003595">
    <property type="entry name" value="Tyr_Pase_cat"/>
</dbReference>
<dbReference type="CDD" id="cd00047">
    <property type="entry name" value="PTPc"/>
    <property type="match status" value="1"/>
</dbReference>